<dbReference type="Proteomes" id="UP001206895">
    <property type="component" value="Unassembled WGS sequence"/>
</dbReference>
<comment type="caution">
    <text evidence="1">The sequence shown here is derived from an EMBL/GenBank/DDBJ whole genome shotgun (WGS) entry which is preliminary data.</text>
</comment>
<name>A0ABT1HH81_9NOCA</name>
<keyword evidence="2" id="KW-1185">Reference proteome</keyword>
<dbReference type="EMBL" id="JAMTCJ010000002">
    <property type="protein sequence ID" value="MCP2176266.1"/>
    <property type="molecule type" value="Genomic_DNA"/>
</dbReference>
<dbReference type="SUPFAM" id="SSF53474">
    <property type="entry name" value="alpha/beta-Hydrolases"/>
    <property type="match status" value="1"/>
</dbReference>
<protein>
    <submittedName>
        <fullName evidence="1">Diacylglycerol O-acyltransferase / trehalose O-mycolyltransferase</fullName>
    </submittedName>
</protein>
<dbReference type="Pfam" id="PF00756">
    <property type="entry name" value="Esterase"/>
    <property type="match status" value="1"/>
</dbReference>
<evidence type="ECO:0000313" key="1">
    <source>
        <dbReference type="EMBL" id="MCP2176266.1"/>
    </source>
</evidence>
<dbReference type="InterPro" id="IPR029058">
    <property type="entry name" value="AB_hydrolase_fold"/>
</dbReference>
<dbReference type="Gene3D" id="3.40.50.1820">
    <property type="entry name" value="alpha/beta hydrolase"/>
    <property type="match status" value="1"/>
</dbReference>
<proteinExistence type="predicted"/>
<reference evidence="1 2" key="1">
    <citation type="submission" date="2022-06" db="EMBL/GenBank/DDBJ databases">
        <title>Genomic Encyclopedia of Archaeal and Bacterial Type Strains, Phase II (KMG-II): from individual species to whole genera.</title>
        <authorList>
            <person name="Goeker M."/>
        </authorList>
    </citation>
    <scope>NUCLEOTIDE SEQUENCE [LARGE SCALE GENOMIC DNA]</scope>
    <source>
        <strain evidence="1 2">DSM 44693</strain>
    </source>
</reference>
<sequence length="336" mass="36485">MRASSPRRTGSRVTDPARSQVSIGRRLLAVFLATATFAGLGIAVGSGGTASAAPRVQQITLADSCGMPPVKVRMWTRPGNYKTVIALDGLRATNDVSGWEHNTKIQNMADSGVNVVEPVGGIASFYSDWNAPSNFNNQKFRYRWKCLIDQKLIPELDRRGLDVGPRRQYAIMGISMGGNSAMVLGANNRRISHLFSMSGYLNLSAPGMREAIRIALLDAGIEAGVGPFNSDSMWGPPTSVRWLENDPFVQIGKMRGKKVRVAAGSGLQGRFPVSPIGLIQGSPLEALSLAQSRAFQVQALINNVAITSDFPSTGIHDWGYWSDMVFRAKNQGWFRD</sequence>
<gene>
    <name evidence="1" type="ORF">LX13_002085</name>
</gene>
<dbReference type="InterPro" id="IPR000801">
    <property type="entry name" value="Esterase-like"/>
</dbReference>
<organism evidence="1 2">
    <name type="scientific">Williamsia maris</name>
    <dbReference type="NCBI Taxonomy" id="72806"/>
    <lineage>
        <taxon>Bacteria</taxon>
        <taxon>Bacillati</taxon>
        <taxon>Actinomycetota</taxon>
        <taxon>Actinomycetes</taxon>
        <taxon>Mycobacteriales</taxon>
        <taxon>Nocardiaceae</taxon>
        <taxon>Williamsia</taxon>
    </lineage>
</organism>
<accession>A0ABT1HH81</accession>
<evidence type="ECO:0000313" key="2">
    <source>
        <dbReference type="Proteomes" id="UP001206895"/>
    </source>
</evidence>
<dbReference type="RefSeq" id="WP_253661274.1">
    <property type="nucleotide sequence ID" value="NZ_BAAAJQ010000001.1"/>
</dbReference>